<evidence type="ECO:0000313" key="2">
    <source>
        <dbReference type="EMBL" id="CAE2278096.1"/>
    </source>
</evidence>
<feature type="region of interest" description="Disordered" evidence="1">
    <location>
        <begin position="289"/>
        <end position="316"/>
    </location>
</feature>
<dbReference type="EMBL" id="HBKN01010643">
    <property type="protein sequence ID" value="CAE2278096.1"/>
    <property type="molecule type" value="Transcribed_RNA"/>
</dbReference>
<organism evidence="2">
    <name type="scientific">Guillardia theta</name>
    <name type="common">Cryptophyte</name>
    <name type="synonym">Cryptomonas phi</name>
    <dbReference type="NCBI Taxonomy" id="55529"/>
    <lineage>
        <taxon>Eukaryota</taxon>
        <taxon>Cryptophyceae</taxon>
        <taxon>Pyrenomonadales</taxon>
        <taxon>Geminigeraceae</taxon>
        <taxon>Guillardia</taxon>
    </lineage>
</organism>
<feature type="region of interest" description="Disordered" evidence="1">
    <location>
        <begin position="492"/>
        <end position="536"/>
    </location>
</feature>
<protein>
    <submittedName>
        <fullName evidence="2">Uncharacterized protein</fullName>
    </submittedName>
</protein>
<gene>
    <name evidence="2" type="ORF">GTHE00462_LOCUS8434</name>
</gene>
<evidence type="ECO:0000256" key="1">
    <source>
        <dbReference type="SAM" id="MobiDB-lite"/>
    </source>
</evidence>
<sequence length="536" mass="60401">MSLELVSPRQGEWIHQQAFSPTVDVWVPGRQGWEEKLFVHLSWSSEDFIDLEFGDWEVRWVDTEFYSRPFPHSLKIFQQSNGSNGASLQQLVKSSVSVRILPPDRNDLMHQDSQASIRALLVDKTCSFSEDPETRVLNKTRGDKRSEGCVLLEVEASFRLLSRWASFLDAHRDNPLLGEAILDYPARSGRVWPPAGILVMKQQHENHVDLRILLIGRDSENGFLHVLVNSSSYANISAWEVSHVGSREQPGYQLELDELPAGRHCFLLEHMLDEQRRFATPSHSLCLDLPPSPRSSSTNPDSREDHKACSVEGDGKCRDSKRRDATRTLLVSWMPPVHHVTGMSERLYQVVAMLKSMGHQVSLVSQQCSAFSGEELSHGLSSFVDFRACGAALNPSVATRVLMEVNPRFVLVASWWFGHPHHRSLPEVWYPLVRDFAPKAALVMLVDDLFLPFPYHYNSTVSAAETALVGICGAQVGSEEKRCKGKVAQIEWGQRKESRRRRKAELEMEEGRGGQSIEQSRAGRRSSSVLAMASEP</sequence>
<feature type="compositionally biased region" description="Basic and acidic residues" evidence="1">
    <location>
        <begin position="301"/>
        <end position="316"/>
    </location>
</feature>
<proteinExistence type="predicted"/>
<name>A0A7S4NC87_GUITH</name>
<reference evidence="2" key="1">
    <citation type="submission" date="2021-01" db="EMBL/GenBank/DDBJ databases">
        <authorList>
            <person name="Corre E."/>
            <person name="Pelletier E."/>
            <person name="Niang G."/>
            <person name="Scheremetjew M."/>
            <person name="Finn R."/>
            <person name="Kale V."/>
            <person name="Holt S."/>
            <person name="Cochrane G."/>
            <person name="Meng A."/>
            <person name="Brown T."/>
            <person name="Cohen L."/>
        </authorList>
    </citation>
    <scope>NUCLEOTIDE SEQUENCE</scope>
    <source>
        <strain evidence="2">CCMP 2712</strain>
    </source>
</reference>
<dbReference type="AlphaFoldDB" id="A0A7S4NC87"/>
<accession>A0A7S4NC87</accession>